<accession>A0A4Y2E086</accession>
<protein>
    <submittedName>
        <fullName evidence="1">Uncharacterized protein</fullName>
    </submittedName>
</protein>
<organism evidence="1 2">
    <name type="scientific">Araneus ventricosus</name>
    <name type="common">Orbweaver spider</name>
    <name type="synonym">Epeira ventricosa</name>
    <dbReference type="NCBI Taxonomy" id="182803"/>
    <lineage>
        <taxon>Eukaryota</taxon>
        <taxon>Metazoa</taxon>
        <taxon>Ecdysozoa</taxon>
        <taxon>Arthropoda</taxon>
        <taxon>Chelicerata</taxon>
        <taxon>Arachnida</taxon>
        <taxon>Araneae</taxon>
        <taxon>Araneomorphae</taxon>
        <taxon>Entelegynae</taxon>
        <taxon>Araneoidea</taxon>
        <taxon>Araneidae</taxon>
        <taxon>Araneus</taxon>
    </lineage>
</organism>
<reference evidence="1 2" key="1">
    <citation type="journal article" date="2019" name="Sci. Rep.">
        <title>Orb-weaving spider Araneus ventricosus genome elucidates the spidroin gene catalogue.</title>
        <authorList>
            <person name="Kono N."/>
            <person name="Nakamura H."/>
            <person name="Ohtoshi R."/>
            <person name="Moran D.A.P."/>
            <person name="Shinohara A."/>
            <person name="Yoshida Y."/>
            <person name="Fujiwara M."/>
            <person name="Mori M."/>
            <person name="Tomita M."/>
            <person name="Arakawa K."/>
        </authorList>
    </citation>
    <scope>NUCLEOTIDE SEQUENCE [LARGE SCALE GENOMIC DNA]</scope>
</reference>
<dbReference type="AlphaFoldDB" id="A0A4Y2E086"/>
<evidence type="ECO:0000313" key="1">
    <source>
        <dbReference type="EMBL" id="GBM22563.1"/>
    </source>
</evidence>
<proteinExistence type="predicted"/>
<dbReference type="Proteomes" id="UP000499080">
    <property type="component" value="Unassembled WGS sequence"/>
</dbReference>
<evidence type="ECO:0000313" key="2">
    <source>
        <dbReference type="Proteomes" id="UP000499080"/>
    </source>
</evidence>
<dbReference type="EMBL" id="BGPR01000481">
    <property type="protein sequence ID" value="GBM22563.1"/>
    <property type="molecule type" value="Genomic_DNA"/>
</dbReference>
<comment type="caution">
    <text evidence="1">The sequence shown here is derived from an EMBL/GenBank/DDBJ whole genome shotgun (WGS) entry which is preliminary data.</text>
</comment>
<keyword evidence="2" id="KW-1185">Reference proteome</keyword>
<dbReference type="OrthoDB" id="122438at2759"/>
<name>A0A4Y2E086_ARAVE</name>
<gene>
    <name evidence="1" type="ORF">AVEN_183990_1</name>
</gene>
<sequence>MVKEGTHSLRTVKRNRISNCKLRRDQEMKNKALGVSVEYCSEVDIVDVPTTSWKDNKIVNLASSFSGEQRNQRFEGIINLLKHILKLTNLLL</sequence>